<dbReference type="InterPro" id="IPR007123">
    <property type="entry name" value="Gelsolin-like_dom"/>
</dbReference>
<protein>
    <submittedName>
        <fullName evidence="14">Zf-Sec23_Sec24 domain-containing protein</fullName>
    </submittedName>
</protein>
<dbReference type="InterPro" id="IPR006896">
    <property type="entry name" value="Sec23/24_trunk_dom"/>
</dbReference>
<dbReference type="Pfam" id="PF04810">
    <property type="entry name" value="zf-Sec23_Sec24"/>
    <property type="match status" value="1"/>
</dbReference>
<dbReference type="Gene3D" id="2.60.40.1670">
    <property type="entry name" value="beta-sandwich domain of Sec23/24"/>
    <property type="match status" value="1"/>
</dbReference>
<evidence type="ECO:0000313" key="14">
    <source>
        <dbReference type="WBParaSite" id="Pan_g5613.t1"/>
    </source>
</evidence>
<feature type="domain" description="Sec23/Sec24 trunk" evidence="10">
    <location>
        <begin position="571"/>
        <end position="813"/>
    </location>
</feature>
<dbReference type="SUPFAM" id="SSF82754">
    <property type="entry name" value="C-terminal, gelsolin-like domain of Sec23/24"/>
    <property type="match status" value="1"/>
</dbReference>
<dbReference type="InterPro" id="IPR006900">
    <property type="entry name" value="Sec23/24_helical_dom"/>
</dbReference>
<dbReference type="Gene3D" id="3.40.20.10">
    <property type="entry name" value="Severin"/>
    <property type="match status" value="1"/>
</dbReference>
<dbReference type="PANTHER" id="PTHR13803">
    <property type="entry name" value="SEC24-RELATED PROTEIN"/>
    <property type="match status" value="1"/>
</dbReference>
<accession>A0A7E4W055</accession>
<feature type="region of interest" description="Disordered" evidence="7">
    <location>
        <begin position="104"/>
        <end position="395"/>
    </location>
</feature>
<dbReference type="Gene3D" id="2.30.30.380">
    <property type="entry name" value="Zn-finger domain of Sec23/24"/>
    <property type="match status" value="1"/>
</dbReference>
<comment type="subcellular location">
    <subcellularLocation>
        <location evidence="1">Cytoplasmic vesicle</location>
        <location evidence="1">COPII-coated vesicle membrane</location>
        <topology evidence="1">Peripheral membrane protein</topology>
        <orientation evidence="1">Cytoplasmic side</orientation>
    </subcellularLocation>
    <subcellularLocation>
        <location evidence="2">Endoplasmic reticulum membrane</location>
        <topology evidence="2">Peripheral membrane protein</topology>
        <orientation evidence="2">Cytoplasmic side</orientation>
    </subcellularLocation>
</comment>
<dbReference type="Gene3D" id="1.20.120.730">
    <property type="entry name" value="Sec23/Sec24 helical domain"/>
    <property type="match status" value="1"/>
</dbReference>
<dbReference type="Proteomes" id="UP000492821">
    <property type="component" value="Unassembled WGS sequence"/>
</dbReference>
<feature type="domain" description="Sec23/Sec24 beta-sandwich" evidence="12">
    <location>
        <begin position="820"/>
        <end position="903"/>
    </location>
</feature>
<keyword evidence="6" id="KW-0968">Cytoplasmic vesicle</keyword>
<keyword evidence="4" id="KW-0813">Transport</keyword>
<feature type="domain" description="Zinc finger Sec23/Sec24-type" evidence="9">
    <location>
        <begin position="494"/>
        <end position="532"/>
    </location>
</feature>
<feature type="compositionally biased region" description="Low complexity" evidence="7">
    <location>
        <begin position="264"/>
        <end position="279"/>
    </location>
</feature>
<dbReference type="GO" id="GO:0008270">
    <property type="term" value="F:zinc ion binding"/>
    <property type="evidence" value="ECO:0007669"/>
    <property type="project" value="InterPro"/>
</dbReference>
<evidence type="ECO:0000259" key="12">
    <source>
        <dbReference type="Pfam" id="PF08033"/>
    </source>
</evidence>
<sequence length="1169" mass="128767">MEDDARNLFEVRLRDDYHQLLVQIALQPLMHDGGLLARMIQGFPGQPPQNPGAFPRPNQPSAFSAVRAPTQQVPQPFPPQQPLQDGAPATSNVAQKDLRYNQAAPAANGGLPSQQGPGPQNVPQGAPQQPGFPGSAFQPTNGVPQAAAYQQGGFPQGGQPAQGGFPQPGQQPGFPQADPRFPSGQPPQGSFPQPGQAPQGGFPQPGQQPSGFPQQPGFPQPGQQQQRAGFPQPPQQPGQPQPNQQQGFPQPGQQQPGFPPVPQQPGLNAGPQQLQQQPGFPQPGPPQPGYSQPGQQQPGFPGQQPGFPPQSAPQQPQGFPPLPGQQPQGGFQQPGFPPVGQPGQQPGFGGYPQGQGVNPGFPGQADPWGQQPGAFPGMPGPPGGFGAQPPRRLDPSMLPSAVQVIEDDRQTRSGIFPTGYPFAEYPPLTTTDFYAQDMGNANPKFMRSTLYAVPTTQEYIKNTSLPFSLSLTPFAKTTSNEYPVPVVDLGELGPVRCHRCKAYICPFMEFVDGGRKFRCAFCHTATTVEETYFAHLDHTGRRTDLQHRPELYLGSYEFVATKLYCKNGIPPKQPAFIFFLDVSYNAIRTGLVDIFCKNIPQLLKNLPKDHNQEKSSMKIGFATYDQTIHFYNLGNPHKPEMLIANDVEDVFVPIIDGFLVDYNDAEAALIATLEQVRLCFADTRITDTMLGPVIQAGLDAFRNADCAGKMFIFHTSLPSFEAPGRLKNREDRKVLGSDKEKVQLNPGTEFYSKLGEECIKVGAAVDLFLFPNSNVDVASIAPVCHTSGGNIYKYQYFDAERDGVRFISDLQHDISRQVVFDAMMRVRTSTGVRPTGFYGAFYMQNTTDIEVGAIDADTGMVVEIKYDDKLDEKASVVFQAATLFTSVGGQRRLRIHNISLPVTADYNQIFRLSDQDAIVNHLFKVAAKTIKEKTPKEMKDEIISRSAQILASYREKCSQQSPLSQLVLPEGLKLLPLYMSCVLRSDALSGGSEMTVDDRVWQLNMIPRQRISLAMRFLYPQVLPITNLEVPESAEQFQVPIPVRASYDFLNPSEVYLIENGLMGFIWVGNDAPVPFLNDVFNVQSIQHLDTESHNIPERDNARSRAVRRLIDEINADRPLRLKIFVIKQQDSLESWMKKFLVEDKYASNTVSYADFLCQVHREIRTLLS</sequence>
<dbReference type="Pfam" id="PF04811">
    <property type="entry name" value="Sec23_trunk"/>
    <property type="match status" value="1"/>
</dbReference>
<keyword evidence="13" id="KW-1185">Reference proteome</keyword>
<evidence type="ECO:0000256" key="7">
    <source>
        <dbReference type="SAM" id="MobiDB-lite"/>
    </source>
</evidence>
<feature type="compositionally biased region" description="Low complexity" evidence="7">
    <location>
        <begin position="241"/>
        <end position="256"/>
    </location>
</feature>
<dbReference type="AlphaFoldDB" id="A0A7E4W055"/>
<dbReference type="Gene3D" id="3.40.50.410">
    <property type="entry name" value="von Willebrand factor, type A domain"/>
    <property type="match status" value="1"/>
</dbReference>
<feature type="compositionally biased region" description="Low complexity" evidence="7">
    <location>
        <begin position="144"/>
        <end position="230"/>
    </location>
</feature>
<dbReference type="Pfam" id="PF00626">
    <property type="entry name" value="Gelsolin"/>
    <property type="match status" value="1"/>
</dbReference>
<evidence type="ECO:0000256" key="1">
    <source>
        <dbReference type="ARBA" id="ARBA00004299"/>
    </source>
</evidence>
<dbReference type="InterPro" id="IPR036465">
    <property type="entry name" value="vWFA_dom_sf"/>
</dbReference>
<comment type="similarity">
    <text evidence="3">Belongs to the SEC23/SEC24 family. SEC24 subfamily.</text>
</comment>
<organism evidence="13 14">
    <name type="scientific">Panagrellus redivivus</name>
    <name type="common">Microworm</name>
    <dbReference type="NCBI Taxonomy" id="6233"/>
    <lineage>
        <taxon>Eukaryota</taxon>
        <taxon>Metazoa</taxon>
        <taxon>Ecdysozoa</taxon>
        <taxon>Nematoda</taxon>
        <taxon>Chromadorea</taxon>
        <taxon>Rhabditida</taxon>
        <taxon>Tylenchina</taxon>
        <taxon>Panagrolaimomorpha</taxon>
        <taxon>Panagrolaimoidea</taxon>
        <taxon>Panagrolaimidae</taxon>
        <taxon>Panagrellus</taxon>
    </lineage>
</organism>
<dbReference type="GO" id="GO:0006886">
    <property type="term" value="P:intracellular protein transport"/>
    <property type="evidence" value="ECO:0007669"/>
    <property type="project" value="InterPro"/>
</dbReference>
<dbReference type="WBParaSite" id="Pan_g5613.t1">
    <property type="protein sequence ID" value="Pan_g5613.t1"/>
    <property type="gene ID" value="Pan_g5613"/>
</dbReference>
<feature type="compositionally biased region" description="Low complexity" evidence="7">
    <location>
        <begin position="289"/>
        <end position="305"/>
    </location>
</feature>
<dbReference type="GO" id="GO:0000149">
    <property type="term" value="F:SNARE binding"/>
    <property type="evidence" value="ECO:0007669"/>
    <property type="project" value="TreeGrafter"/>
</dbReference>
<name>A0A7E4W055_PANRE</name>
<dbReference type="Pfam" id="PF08033">
    <property type="entry name" value="Sec23_BS"/>
    <property type="match status" value="1"/>
</dbReference>
<dbReference type="FunFam" id="3.40.50.410:FF:000020">
    <property type="entry name" value="protein transport protein Sec24D isoform X1"/>
    <property type="match status" value="1"/>
</dbReference>
<evidence type="ECO:0000256" key="3">
    <source>
        <dbReference type="ARBA" id="ARBA00008334"/>
    </source>
</evidence>
<dbReference type="GO" id="GO:0005789">
    <property type="term" value="C:endoplasmic reticulum membrane"/>
    <property type="evidence" value="ECO:0007669"/>
    <property type="project" value="UniProtKB-SubCell"/>
</dbReference>
<dbReference type="InterPro" id="IPR036175">
    <property type="entry name" value="Sec23/24_helical_dom_sf"/>
</dbReference>
<dbReference type="InterPro" id="IPR036180">
    <property type="entry name" value="Gelsolin-like_dom_sf"/>
</dbReference>
<evidence type="ECO:0000256" key="4">
    <source>
        <dbReference type="ARBA" id="ARBA00022448"/>
    </source>
</evidence>
<keyword evidence="5" id="KW-0653">Protein transport</keyword>
<dbReference type="Pfam" id="PF04815">
    <property type="entry name" value="Sec23_helical"/>
    <property type="match status" value="1"/>
</dbReference>
<dbReference type="SUPFAM" id="SSF53300">
    <property type="entry name" value="vWA-like"/>
    <property type="match status" value="1"/>
</dbReference>
<dbReference type="GO" id="GO:0070971">
    <property type="term" value="C:endoplasmic reticulum exit site"/>
    <property type="evidence" value="ECO:0007669"/>
    <property type="project" value="TreeGrafter"/>
</dbReference>
<dbReference type="PANTHER" id="PTHR13803:SF4">
    <property type="entry name" value="SECRETORY 24CD, ISOFORM C"/>
    <property type="match status" value="1"/>
</dbReference>
<dbReference type="SUPFAM" id="SSF81811">
    <property type="entry name" value="Helical domain of Sec23/24"/>
    <property type="match status" value="1"/>
</dbReference>
<reference evidence="13" key="1">
    <citation type="journal article" date="2013" name="Genetics">
        <title>The draft genome and transcriptome of Panagrellus redivivus are shaped by the harsh demands of a free-living lifestyle.</title>
        <authorList>
            <person name="Srinivasan J."/>
            <person name="Dillman A.R."/>
            <person name="Macchietto M.G."/>
            <person name="Heikkinen L."/>
            <person name="Lakso M."/>
            <person name="Fracchia K.M."/>
            <person name="Antoshechkin I."/>
            <person name="Mortazavi A."/>
            <person name="Wong G."/>
            <person name="Sternberg P.W."/>
        </authorList>
    </citation>
    <scope>NUCLEOTIDE SEQUENCE [LARGE SCALE GENOMIC DNA]</scope>
    <source>
        <strain evidence="13">MT8872</strain>
    </source>
</reference>
<dbReference type="GO" id="GO:0090110">
    <property type="term" value="P:COPII-coated vesicle cargo loading"/>
    <property type="evidence" value="ECO:0007669"/>
    <property type="project" value="TreeGrafter"/>
</dbReference>
<evidence type="ECO:0000259" key="10">
    <source>
        <dbReference type="Pfam" id="PF04811"/>
    </source>
</evidence>
<dbReference type="InterPro" id="IPR036174">
    <property type="entry name" value="Znf_Sec23_Sec24_sf"/>
</dbReference>
<feature type="domain" description="Sec23/Sec24 helical" evidence="11">
    <location>
        <begin position="914"/>
        <end position="1015"/>
    </location>
</feature>
<dbReference type="SUPFAM" id="SSF82919">
    <property type="entry name" value="Zn-finger domain of Sec23/24"/>
    <property type="match status" value="1"/>
</dbReference>
<feature type="domain" description="Gelsolin-like" evidence="8">
    <location>
        <begin position="1037"/>
        <end position="1106"/>
    </location>
</feature>
<feature type="compositionally biased region" description="Low complexity" evidence="7">
    <location>
        <begin position="325"/>
        <end position="334"/>
    </location>
</feature>
<evidence type="ECO:0000256" key="5">
    <source>
        <dbReference type="ARBA" id="ARBA00022927"/>
    </source>
</evidence>
<dbReference type="InterPro" id="IPR029006">
    <property type="entry name" value="ADF-H/Gelsolin-like_dom_sf"/>
</dbReference>
<evidence type="ECO:0000256" key="6">
    <source>
        <dbReference type="ARBA" id="ARBA00023329"/>
    </source>
</evidence>
<dbReference type="InterPro" id="IPR006895">
    <property type="entry name" value="Znf_Sec23_Sec24"/>
</dbReference>
<evidence type="ECO:0000256" key="2">
    <source>
        <dbReference type="ARBA" id="ARBA00004397"/>
    </source>
</evidence>
<dbReference type="GO" id="GO:0030127">
    <property type="term" value="C:COPII vesicle coat"/>
    <property type="evidence" value="ECO:0007669"/>
    <property type="project" value="InterPro"/>
</dbReference>
<reference evidence="14" key="2">
    <citation type="submission" date="2020-10" db="UniProtKB">
        <authorList>
            <consortium name="WormBaseParasite"/>
        </authorList>
    </citation>
    <scope>IDENTIFICATION</scope>
</reference>
<evidence type="ECO:0000259" key="9">
    <source>
        <dbReference type="Pfam" id="PF04810"/>
    </source>
</evidence>
<dbReference type="InterPro" id="IPR050550">
    <property type="entry name" value="SEC23_SEC24_subfamily"/>
</dbReference>
<dbReference type="SUPFAM" id="SSF81995">
    <property type="entry name" value="beta-sandwich domain of Sec23/24"/>
    <property type="match status" value="1"/>
</dbReference>
<feature type="region of interest" description="Disordered" evidence="7">
    <location>
        <begin position="41"/>
        <end position="91"/>
    </location>
</feature>
<evidence type="ECO:0000259" key="11">
    <source>
        <dbReference type="Pfam" id="PF04815"/>
    </source>
</evidence>
<evidence type="ECO:0000313" key="13">
    <source>
        <dbReference type="Proteomes" id="UP000492821"/>
    </source>
</evidence>
<dbReference type="InterPro" id="IPR012990">
    <property type="entry name" value="Beta-sandwich_Sec23_24"/>
</dbReference>
<feature type="compositionally biased region" description="Pro residues" evidence="7">
    <location>
        <begin position="231"/>
        <end position="240"/>
    </location>
</feature>
<feature type="compositionally biased region" description="Low complexity" evidence="7">
    <location>
        <begin position="109"/>
        <end position="134"/>
    </location>
</feature>
<proteinExistence type="inferred from homology"/>
<evidence type="ECO:0000259" key="8">
    <source>
        <dbReference type="Pfam" id="PF00626"/>
    </source>
</evidence>